<evidence type="ECO:0008006" key="3">
    <source>
        <dbReference type="Google" id="ProtNLM"/>
    </source>
</evidence>
<dbReference type="Gene3D" id="3.40.630.30">
    <property type="match status" value="1"/>
</dbReference>
<dbReference type="AlphaFoldDB" id="A0A853F009"/>
<evidence type="ECO:0000313" key="1">
    <source>
        <dbReference type="EMBL" id="NYS95454.1"/>
    </source>
</evidence>
<organism evidence="1 2">
    <name type="scientific">Sanguibacter inulinus</name>
    <dbReference type="NCBI Taxonomy" id="60922"/>
    <lineage>
        <taxon>Bacteria</taxon>
        <taxon>Bacillati</taxon>
        <taxon>Actinomycetota</taxon>
        <taxon>Actinomycetes</taxon>
        <taxon>Micrococcales</taxon>
        <taxon>Sanguibacteraceae</taxon>
        <taxon>Sanguibacter</taxon>
    </lineage>
</organism>
<sequence>MATSGDAAAFSIFTCTAPRDPDLWDLEVEEYVQDQAILWLAQPSGADPRMWVLTTASGELVAIGAHHQEMFWESAPEHLGRRVHFVAVGTSYQGSCAPDGRRYSDIILEKVIDDLLLRLPQDPVVTAVVHGSNTRSMALFFRHGFTSTAVWQGEYVVMW</sequence>
<name>A0A853F009_9MICO</name>
<reference evidence="1 2" key="1">
    <citation type="submission" date="2020-07" db="EMBL/GenBank/DDBJ databases">
        <title>MOT database genomes.</title>
        <authorList>
            <person name="Joseph S."/>
            <person name="Aduse-Opoku J."/>
            <person name="Hashim A."/>
            <person name="Wade W."/>
            <person name="Curtis M."/>
        </authorList>
    </citation>
    <scope>NUCLEOTIDE SEQUENCE [LARGE SCALE GENOMIC DNA]</scope>
    <source>
        <strain evidence="1 2">DSM 100099</strain>
    </source>
</reference>
<evidence type="ECO:0000313" key="2">
    <source>
        <dbReference type="Proteomes" id="UP000561011"/>
    </source>
</evidence>
<dbReference type="EMBL" id="JACBYE010000076">
    <property type="protein sequence ID" value="NYS95454.1"/>
    <property type="molecule type" value="Genomic_DNA"/>
</dbReference>
<proteinExistence type="predicted"/>
<dbReference type="SUPFAM" id="SSF55729">
    <property type="entry name" value="Acyl-CoA N-acyltransferases (Nat)"/>
    <property type="match status" value="1"/>
</dbReference>
<dbReference type="InterPro" id="IPR016181">
    <property type="entry name" value="Acyl_CoA_acyltransferase"/>
</dbReference>
<keyword evidence="2" id="KW-1185">Reference proteome</keyword>
<protein>
    <recommendedName>
        <fullName evidence="3">N-acetyltransferase domain-containing protein</fullName>
    </recommendedName>
</protein>
<accession>A0A853F009</accession>
<dbReference type="RefSeq" id="WP_179914604.1">
    <property type="nucleotide sequence ID" value="NZ_JACBYE010000076.1"/>
</dbReference>
<comment type="caution">
    <text evidence="1">The sequence shown here is derived from an EMBL/GenBank/DDBJ whole genome shotgun (WGS) entry which is preliminary data.</text>
</comment>
<dbReference type="Proteomes" id="UP000561011">
    <property type="component" value="Unassembled WGS sequence"/>
</dbReference>
<gene>
    <name evidence="1" type="ORF">HZZ10_18270</name>
</gene>